<dbReference type="InterPro" id="IPR045621">
    <property type="entry name" value="BPD_transp_1_N"/>
</dbReference>
<dbReference type="SUPFAM" id="SSF161098">
    <property type="entry name" value="MetI-like"/>
    <property type="match status" value="1"/>
</dbReference>
<keyword evidence="3" id="KW-1003">Cell membrane</keyword>
<keyword evidence="5 7" id="KW-1133">Transmembrane helix</keyword>
<evidence type="ECO:0000256" key="1">
    <source>
        <dbReference type="ARBA" id="ARBA00004651"/>
    </source>
</evidence>
<keyword evidence="10" id="KW-1185">Reference proteome</keyword>
<keyword evidence="4 7" id="KW-0812">Transmembrane</keyword>
<dbReference type="InterPro" id="IPR000515">
    <property type="entry name" value="MetI-like"/>
</dbReference>
<evidence type="ECO:0000256" key="4">
    <source>
        <dbReference type="ARBA" id="ARBA00022692"/>
    </source>
</evidence>
<dbReference type="CDD" id="cd06261">
    <property type="entry name" value="TM_PBP2"/>
    <property type="match status" value="1"/>
</dbReference>
<keyword evidence="2 7" id="KW-0813">Transport</keyword>
<evidence type="ECO:0000256" key="5">
    <source>
        <dbReference type="ARBA" id="ARBA00022989"/>
    </source>
</evidence>
<reference evidence="9 10" key="1">
    <citation type="submission" date="2016-10" db="EMBL/GenBank/DDBJ databases">
        <authorList>
            <person name="de Groot N.N."/>
        </authorList>
    </citation>
    <scope>NUCLEOTIDE SEQUENCE [LARGE SCALE GENOMIC DNA]</scope>
    <source>
        <strain evidence="9 10">DSM 26424</strain>
    </source>
</reference>
<feature type="transmembrane region" description="Helical" evidence="7">
    <location>
        <begin position="105"/>
        <end position="131"/>
    </location>
</feature>
<dbReference type="PROSITE" id="PS50928">
    <property type="entry name" value="ABC_TM1"/>
    <property type="match status" value="1"/>
</dbReference>
<sequence>MALDLRLIMRALRLLARQVLLLTVVALAVFAMMKASPVDPVTAYLGPAMARVGPEQTAQIAAAWGLDQSPATQFLRWAGQLLTGNAGHSTAYNAPVTQVLAERGLASLALTGLAWALSGLLGFALGLVAGATEGRWPDRVIRLWCYLLAATPTFWLGMLALALFAVTLGWAPVCCAGPIGLPPDEVTPGQRLAHLALPLAVLTLFGVAQIALHTRMKVIEVLASDYVLLARAQGAGLPDILLRHAARNAGLPALAALFAATGEIIGGSVLAEQVFAWPGLGRATVEAGLKGDVPLLMAIALLTALVVSSGNLLADALARRMDPRLTGAA</sequence>
<evidence type="ECO:0000256" key="3">
    <source>
        <dbReference type="ARBA" id="ARBA00022475"/>
    </source>
</evidence>
<dbReference type="STRING" id="555512.SAMN04487993_101526"/>
<organism evidence="9 10">
    <name type="scientific">Salipiger marinus</name>
    <dbReference type="NCBI Taxonomy" id="555512"/>
    <lineage>
        <taxon>Bacteria</taxon>
        <taxon>Pseudomonadati</taxon>
        <taxon>Pseudomonadota</taxon>
        <taxon>Alphaproteobacteria</taxon>
        <taxon>Rhodobacterales</taxon>
        <taxon>Roseobacteraceae</taxon>
        <taxon>Salipiger</taxon>
    </lineage>
</organism>
<comment type="similarity">
    <text evidence="7">Belongs to the binding-protein-dependent transport system permease family.</text>
</comment>
<gene>
    <name evidence="9" type="ORF">SAMN04487993_101526</name>
</gene>
<comment type="subcellular location">
    <subcellularLocation>
        <location evidence="1 7">Cell membrane</location>
        <topology evidence="1 7">Multi-pass membrane protein</topology>
    </subcellularLocation>
</comment>
<dbReference type="Gene3D" id="1.10.3720.10">
    <property type="entry name" value="MetI-like"/>
    <property type="match status" value="1"/>
</dbReference>
<feature type="transmembrane region" description="Helical" evidence="7">
    <location>
        <begin position="295"/>
        <end position="314"/>
    </location>
</feature>
<evidence type="ECO:0000256" key="6">
    <source>
        <dbReference type="ARBA" id="ARBA00023136"/>
    </source>
</evidence>
<dbReference type="Pfam" id="PF19300">
    <property type="entry name" value="BPD_transp_1_N"/>
    <property type="match status" value="1"/>
</dbReference>
<evidence type="ECO:0000259" key="8">
    <source>
        <dbReference type="PROSITE" id="PS50928"/>
    </source>
</evidence>
<feature type="domain" description="ABC transmembrane type-1" evidence="8">
    <location>
        <begin position="104"/>
        <end position="314"/>
    </location>
</feature>
<dbReference type="Pfam" id="PF00528">
    <property type="entry name" value="BPD_transp_1"/>
    <property type="match status" value="1"/>
</dbReference>
<feature type="transmembrane region" description="Helical" evidence="7">
    <location>
        <begin position="143"/>
        <end position="171"/>
    </location>
</feature>
<dbReference type="RefSeq" id="WP_242656762.1">
    <property type="nucleotide sequence ID" value="NZ_FNEJ01000015.1"/>
</dbReference>
<evidence type="ECO:0000256" key="7">
    <source>
        <dbReference type="RuleBase" id="RU363032"/>
    </source>
</evidence>
<accession>A0A1G8QBS9</accession>
<proteinExistence type="inferred from homology"/>
<dbReference type="GO" id="GO:0055085">
    <property type="term" value="P:transmembrane transport"/>
    <property type="evidence" value="ECO:0007669"/>
    <property type="project" value="InterPro"/>
</dbReference>
<dbReference type="PANTHER" id="PTHR43163">
    <property type="entry name" value="DIPEPTIDE TRANSPORT SYSTEM PERMEASE PROTEIN DPPB-RELATED"/>
    <property type="match status" value="1"/>
</dbReference>
<dbReference type="Proteomes" id="UP000199093">
    <property type="component" value="Unassembled WGS sequence"/>
</dbReference>
<feature type="transmembrane region" description="Helical" evidence="7">
    <location>
        <begin position="191"/>
        <end position="212"/>
    </location>
</feature>
<evidence type="ECO:0000313" key="9">
    <source>
        <dbReference type="EMBL" id="SDJ02026.1"/>
    </source>
</evidence>
<evidence type="ECO:0000256" key="2">
    <source>
        <dbReference type="ARBA" id="ARBA00022448"/>
    </source>
</evidence>
<keyword evidence="6 7" id="KW-0472">Membrane</keyword>
<dbReference type="AlphaFoldDB" id="A0A1G8QBS9"/>
<dbReference type="GO" id="GO:0005886">
    <property type="term" value="C:plasma membrane"/>
    <property type="evidence" value="ECO:0007669"/>
    <property type="project" value="UniProtKB-SubCell"/>
</dbReference>
<dbReference type="PANTHER" id="PTHR43163:SF9">
    <property type="entry name" value="ABC TRANSPORTER PERMEASE PROTEIN"/>
    <property type="match status" value="1"/>
</dbReference>
<dbReference type="EMBL" id="FNEJ01000015">
    <property type="protein sequence ID" value="SDJ02026.1"/>
    <property type="molecule type" value="Genomic_DNA"/>
</dbReference>
<name>A0A1G8QBS9_9RHOB</name>
<evidence type="ECO:0000313" key="10">
    <source>
        <dbReference type="Proteomes" id="UP000199093"/>
    </source>
</evidence>
<dbReference type="InterPro" id="IPR035906">
    <property type="entry name" value="MetI-like_sf"/>
</dbReference>
<feature type="transmembrane region" description="Helical" evidence="7">
    <location>
        <begin position="251"/>
        <end position="275"/>
    </location>
</feature>
<protein>
    <submittedName>
        <fullName evidence="9">Peptide/nickel transport system permease protein</fullName>
    </submittedName>
</protein>